<dbReference type="GO" id="GO:0004586">
    <property type="term" value="F:ornithine decarboxylase activity"/>
    <property type="evidence" value="ECO:0007669"/>
    <property type="project" value="TreeGrafter"/>
</dbReference>
<dbReference type="FunFam" id="3.20.20.10:FF:000005">
    <property type="entry name" value="Ornithine decarboxylase"/>
    <property type="match status" value="1"/>
</dbReference>
<gene>
    <name evidence="7" type="primary">106051500</name>
</gene>
<evidence type="ECO:0000256" key="3">
    <source>
        <dbReference type="ARBA" id="ARBA00022898"/>
    </source>
</evidence>
<dbReference type="KEGG" id="bgt:106051500"/>
<dbReference type="AlphaFoldDB" id="A0A2C9K4X8"/>
<proteinExistence type="inferred from homology"/>
<dbReference type="GO" id="GO:0005737">
    <property type="term" value="C:cytoplasm"/>
    <property type="evidence" value="ECO:0007669"/>
    <property type="project" value="TreeGrafter"/>
</dbReference>
<dbReference type="STRING" id="6526.A0A2C9K4X8"/>
<reference evidence="7" key="1">
    <citation type="submission" date="2020-05" db="UniProtKB">
        <authorList>
            <consortium name="EnsemblMetazoa"/>
        </authorList>
    </citation>
    <scope>IDENTIFICATION</scope>
    <source>
        <strain evidence="7">BB02</strain>
    </source>
</reference>
<dbReference type="Pfam" id="PF02784">
    <property type="entry name" value="Orn_Arg_deC_N"/>
    <property type="match status" value="1"/>
</dbReference>
<dbReference type="PROSITE" id="PS00198">
    <property type="entry name" value="4FE4S_FER_1"/>
    <property type="match status" value="1"/>
</dbReference>
<name>A0A2C9K4X8_BIOGL</name>
<dbReference type="Gene3D" id="2.40.37.10">
    <property type="entry name" value="Lyase, Ornithine Decarboxylase, Chain A, domain 1"/>
    <property type="match status" value="1"/>
</dbReference>
<evidence type="ECO:0000256" key="1">
    <source>
        <dbReference type="ARBA" id="ARBA00001933"/>
    </source>
</evidence>
<dbReference type="PRINTS" id="PR01179">
    <property type="entry name" value="ODADCRBXLASE"/>
</dbReference>
<dbReference type="OrthoDB" id="6123980at2759"/>
<dbReference type="Gene3D" id="3.20.20.10">
    <property type="entry name" value="Alanine racemase"/>
    <property type="match status" value="1"/>
</dbReference>
<keyword evidence="4" id="KW-0456">Lyase</keyword>
<evidence type="ECO:0000256" key="4">
    <source>
        <dbReference type="ARBA" id="ARBA00023239"/>
    </source>
</evidence>
<dbReference type="InterPro" id="IPR000183">
    <property type="entry name" value="Orn/DAP/Arg_de-COase"/>
</dbReference>
<dbReference type="VEuPathDB" id="VectorBase:BGLAX_046633"/>
<accession>A0A2C9K4X8</accession>
<dbReference type="InterPro" id="IPR017900">
    <property type="entry name" value="4Fe4S_Fe_S_CS"/>
</dbReference>
<protein>
    <recommendedName>
        <fullName evidence="6">4Fe-4S ferredoxin-type domain-containing protein</fullName>
    </recommendedName>
</protein>
<dbReference type="PRINTS" id="PR01182">
    <property type="entry name" value="ORNDCRBXLASE"/>
</dbReference>
<dbReference type="SUPFAM" id="SSF51419">
    <property type="entry name" value="PLP-binding barrel"/>
    <property type="match status" value="1"/>
</dbReference>
<sequence>LKCNNDPEVTKFLADTGIGFDCASKAELVQILDLGVHPSRIVYANPCKPCSHLQFAANNDVDLMTFDDIHELIKVKQYFPKVRLLLRIQSNKLHKAKHNFNKKFGCALRSAKRLLVQAKHMHLSVVGVSFHVGSLPEDVTSFSTTICDASLAFKLGEDLGFDMTILDIGGGFPGVDTEHMSFEKVAAVVNTALDTYFPESRGVHIIAEPGRYLATPAFTLAVSVIAKRVVQENFEECSGCHACLDVCECHGAFESVGDDVVRKEEPIRDESMVRMYYVNDGIYGSFNNVFTDHAIVHPCVLK</sequence>
<dbReference type="Proteomes" id="UP000076420">
    <property type="component" value="Unassembled WGS sequence"/>
</dbReference>
<dbReference type="EnsemblMetazoa" id="BGLB013267-RB">
    <property type="protein sequence ID" value="BGLB013267-PB"/>
    <property type="gene ID" value="BGLB013267"/>
</dbReference>
<dbReference type="InterPro" id="IPR009006">
    <property type="entry name" value="Ala_racemase/Decarboxylase_C"/>
</dbReference>
<dbReference type="PANTHER" id="PTHR11482:SF6">
    <property type="entry name" value="ORNITHINE DECARBOXYLASE 1-RELATED"/>
    <property type="match status" value="1"/>
</dbReference>
<dbReference type="SUPFAM" id="SSF50621">
    <property type="entry name" value="Alanine racemase C-terminal domain-like"/>
    <property type="match status" value="1"/>
</dbReference>
<evidence type="ECO:0000313" key="8">
    <source>
        <dbReference type="Proteomes" id="UP000076420"/>
    </source>
</evidence>
<evidence type="ECO:0000256" key="5">
    <source>
        <dbReference type="ARBA" id="ARBA00037173"/>
    </source>
</evidence>
<dbReference type="InterPro" id="IPR002433">
    <property type="entry name" value="Orn_de-COase"/>
</dbReference>
<dbReference type="InterPro" id="IPR022644">
    <property type="entry name" value="De-COase2_N"/>
</dbReference>
<keyword evidence="3" id="KW-0663">Pyridoxal phosphate</keyword>
<dbReference type="PANTHER" id="PTHR11482">
    <property type="entry name" value="ARGININE/DIAMINOPIMELATE/ORNITHINE DECARBOXYLASE"/>
    <property type="match status" value="1"/>
</dbReference>
<dbReference type="GO" id="GO:0033387">
    <property type="term" value="P:putrescine biosynthetic process from arginine, via ornithine"/>
    <property type="evidence" value="ECO:0007669"/>
    <property type="project" value="TreeGrafter"/>
</dbReference>
<organism evidence="7 8">
    <name type="scientific">Biomphalaria glabrata</name>
    <name type="common">Bloodfluke planorb</name>
    <name type="synonym">Freshwater snail</name>
    <dbReference type="NCBI Taxonomy" id="6526"/>
    <lineage>
        <taxon>Eukaryota</taxon>
        <taxon>Metazoa</taxon>
        <taxon>Spiralia</taxon>
        <taxon>Lophotrochozoa</taxon>
        <taxon>Mollusca</taxon>
        <taxon>Gastropoda</taxon>
        <taxon>Heterobranchia</taxon>
        <taxon>Euthyneura</taxon>
        <taxon>Panpulmonata</taxon>
        <taxon>Hygrophila</taxon>
        <taxon>Lymnaeoidea</taxon>
        <taxon>Planorbidae</taxon>
        <taxon>Biomphalaria</taxon>
    </lineage>
</organism>
<feature type="domain" description="4Fe-4S ferredoxin-type" evidence="6">
    <location>
        <begin position="228"/>
        <end position="258"/>
    </location>
</feature>
<evidence type="ECO:0000313" key="7">
    <source>
        <dbReference type="EnsemblMetazoa" id="BGLB013267-PB"/>
    </source>
</evidence>
<comment type="cofactor">
    <cofactor evidence="1">
        <name>pyridoxal 5'-phosphate</name>
        <dbReference type="ChEBI" id="CHEBI:597326"/>
    </cofactor>
</comment>
<evidence type="ECO:0000259" key="6">
    <source>
        <dbReference type="PROSITE" id="PS51379"/>
    </source>
</evidence>
<dbReference type="VEuPathDB" id="VectorBase:BGLB013267"/>
<dbReference type="InterPro" id="IPR029066">
    <property type="entry name" value="PLP-binding_barrel"/>
</dbReference>
<dbReference type="PROSITE" id="PS51379">
    <property type="entry name" value="4FE4S_FER_2"/>
    <property type="match status" value="1"/>
</dbReference>
<comment type="function">
    <text evidence="5">Catalyzes the first and rate-limiting step of polyamine biosynthesis that converts ornithine into putrescine, which is the precursor for the polyamines, spermidine and spermine. Polyamines are essential for cell proliferation and are implicated in cellular processes, ranging from DNA replication to apoptosis.</text>
</comment>
<dbReference type="InterPro" id="IPR017896">
    <property type="entry name" value="4Fe4S_Fe-S-bd"/>
</dbReference>
<evidence type="ECO:0000256" key="2">
    <source>
        <dbReference type="ARBA" id="ARBA00008872"/>
    </source>
</evidence>
<comment type="similarity">
    <text evidence="2">Belongs to the Orn/Lys/Arg decarboxylase class-II family.</text>
</comment>